<feature type="compositionally biased region" description="Basic and acidic residues" evidence="1">
    <location>
        <begin position="1469"/>
        <end position="1478"/>
    </location>
</feature>
<dbReference type="OrthoDB" id="62528at2759"/>
<feature type="region of interest" description="Disordered" evidence="1">
    <location>
        <begin position="924"/>
        <end position="1058"/>
    </location>
</feature>
<accession>A0A6J8CV65</accession>
<evidence type="ECO:0000313" key="4">
    <source>
        <dbReference type="Proteomes" id="UP000507470"/>
    </source>
</evidence>
<evidence type="ECO:0000256" key="1">
    <source>
        <dbReference type="SAM" id="MobiDB-lite"/>
    </source>
</evidence>
<dbReference type="InterPro" id="IPR036872">
    <property type="entry name" value="CH_dom_sf"/>
</dbReference>
<dbReference type="Pfam" id="PF06294">
    <property type="entry name" value="CH_2"/>
    <property type="match status" value="1"/>
</dbReference>
<dbReference type="Gene3D" id="3.40.50.300">
    <property type="entry name" value="P-loop containing nucleotide triphosphate hydrolases"/>
    <property type="match status" value="1"/>
</dbReference>
<evidence type="ECO:0000313" key="3">
    <source>
        <dbReference type="EMBL" id="CAC5398904.1"/>
    </source>
</evidence>
<dbReference type="Pfam" id="PF00406">
    <property type="entry name" value="ADK"/>
    <property type="match status" value="1"/>
</dbReference>
<dbReference type="GO" id="GO:0005737">
    <property type="term" value="C:cytoplasm"/>
    <property type="evidence" value="ECO:0007669"/>
    <property type="project" value="UniProtKB-ARBA"/>
</dbReference>
<gene>
    <name evidence="3" type="ORF">MCOR_33226</name>
</gene>
<sequence length="1919" mass="217473">MTDILCGWLNDELTLSQKVEQATFSRDFASGFLIGEVLQKNGLQDDFDQFSQSKTSDSKLNNFTRIEPVLHLLGIPFDTNVARDIMTEKHGTATRLMYQLYIALQNKKKANLTGVAMETMRPAAPAKLNAVESGIYKERLKHVTPRQTDLNLNEVITRFHDKQIEMEKTAFKERFLEQERIREQQQEHRQKLLERSKFMRDKQSEIVAKIQAATVHIPKPPPQTTAKAIQKRRDIKKKREAEETVDAISQFEDKMKMILPQTEDSADIDMKYIMSRGDEENMMDQVELIKPASNDDYIGKIRKRLQEDASARAEREKRRRKVLVDQMKAHAGQEDARREEMLVNRLMRQSQQERRIAVQLLQARHEKEVIKKNRITRELQYEQTRLKDFENALNREAELARLAKEEYAEQTKKDQELHDKIAAERAEDRYHKHYEMCDEVVNQICDFSCKVAEYRELTNQLLPPKLMREWKVLFTEGKPLFEPAQPIESTEPTPEQILEQERQNLLDETDFMEYKNMVGEWQPPEGGEISKPPRDNPIVGHIIQRLFNMVHPPTPPPPPPEFPPFPIRACILGKVFSGKTSVLKKLTQERRVEILCVDDLVNAALEAHKNGETMPQIEPEPTVEAVPAGKTFSIGITIEVRAPTGESTDFLSSVETVDDTTAPTTEPTPAPEAAPVPTTEEGEQKQETKKTKKGKDPSKPAQKDSEPEPTPKAKLGAKAQKYLKRGAPIDDQVIVDIIVEAIRNIPEGTGWILDGFPSNYNQAKVLEKALTGFGAADSKDKQKSKKSNLVPDPRPPPPPADPASGIDVVIKFEISDELCLKRAAGRYHTVQGDEEFHQEFKPPPDGSATGVGKQEQVIPVADQAHDQEQIQHRITGFLDAWPKLEKWYAKFGTLKMVDATQEEKTVYLEVDRVLEDTLNKLLGKDQPEISETADVPPIEEKKEEVPPPEPETPKEEAEVKSRSPSGSRKGSGKKGSRPGSSRSKSPKDKDKKRDKSGSPKRGSGKKSDTGSAKKSSRTGSPKGKKGSGKKKTPEPEPEPEPQEPTGPPPPEPGSEEWNFVDLPLKDTLAEILSKYWEDIEKEYVTNSKYVFRKVRDERENIYRYFYQIRKDYMAYLRRPDNKQVYISQWQKEYNEIPDDMREDEETKAELHQRVDDLREALWSISDERKVQAENERQNIINDGWLDDRLGVLSNFYITTMQAEVDRYQDTVRLMKDYYRGMDGQIPDELNANYARLPLIELPVERPPPPEIPASETGSAPPSRPKSGESSRSQSPKSPKGSRSSSAKKRSQSPKERKSRTPSAKKRDKSKEKKPEQEQPIAEEGDKKRIPLVPRRPVSPDADAKAGAAAAASKKDKKGGKKDDAGAAESPQPPMDPDERLIFDAYQTATGTLSNILQNEQAAREQEEEAERKREEEREREKATAAAAATKKGGKADKGKKGKSRSPSPKKKKEGEATPTPVSESESEEDREKKEKKNKMKEEYYFAIQEEETACKTRLELIKLHACGVLQDLKNKADNAYKDMNDWLGARFLKENESVDHMSEVMRNAIEEKKPLKQELVIKQEDFLLNDDLKVLKTPSPPTPPPLEEEPKADMFTVKQLYQLFKQFQETAPTGVLSKQSFIETFETMVGVAFGMEQLPDHWMNINPVQVQELANALSSDGEYVDWRRCLLSISLPIPIPTQSDLLATLQKFNEMDQKSTGFVTREQYDRMDLWFGSMADGTGFNRLVHLKAELFDFFADHTKTPVVMDYISMLMYFSAHSYPQEGFLRALSVSCGHHMPRLGKLDPRPPSVSESNVDSLDDPSPPPAADDIPVDAVDAQVPLDSLYRVLHHGESAKGDSHRFSVSADPEDATSREKLAGVYQELGSEETDSLPWKILVEHPLIQDIVQACHTFKSVDVKAILNSPNAEMDLHSTKTLD</sequence>
<feature type="compositionally biased region" description="Basic and acidic residues" evidence="1">
    <location>
        <begin position="1401"/>
        <end position="1422"/>
    </location>
</feature>
<feature type="compositionally biased region" description="Pro residues" evidence="1">
    <location>
        <begin position="1042"/>
        <end position="1052"/>
    </location>
</feature>
<reference evidence="3 4" key="1">
    <citation type="submission" date="2020-06" db="EMBL/GenBank/DDBJ databases">
        <authorList>
            <person name="Li R."/>
            <person name="Bekaert M."/>
        </authorList>
    </citation>
    <scope>NUCLEOTIDE SEQUENCE [LARGE SCALE GENOMIC DNA]</scope>
    <source>
        <strain evidence="4">wild</strain>
    </source>
</reference>
<organism evidence="3 4">
    <name type="scientific">Mytilus coruscus</name>
    <name type="common">Sea mussel</name>
    <dbReference type="NCBI Taxonomy" id="42192"/>
    <lineage>
        <taxon>Eukaryota</taxon>
        <taxon>Metazoa</taxon>
        <taxon>Spiralia</taxon>
        <taxon>Lophotrochozoa</taxon>
        <taxon>Mollusca</taxon>
        <taxon>Bivalvia</taxon>
        <taxon>Autobranchia</taxon>
        <taxon>Pteriomorphia</taxon>
        <taxon>Mytilida</taxon>
        <taxon>Mytiloidea</taxon>
        <taxon>Mytilidae</taxon>
        <taxon>Mytilinae</taxon>
        <taxon>Mytilus</taxon>
    </lineage>
</organism>
<feature type="compositionally biased region" description="Polar residues" evidence="1">
    <location>
        <begin position="1386"/>
        <end position="1398"/>
    </location>
</feature>
<dbReference type="PANTHER" id="PTHR14919">
    <property type="entry name" value="KPL2-RELATED"/>
    <property type="match status" value="1"/>
</dbReference>
<dbReference type="SUPFAM" id="SSF52540">
    <property type="entry name" value="P-loop containing nucleoside triphosphate hydrolases"/>
    <property type="match status" value="1"/>
</dbReference>
<keyword evidence="3" id="KW-0282">Flagellum</keyword>
<keyword evidence="3" id="KW-0969">Cilium</keyword>
<protein>
    <submittedName>
        <fullName evidence="3">Sperm flagellar protein 2</fullName>
    </submittedName>
</protein>
<dbReference type="InterPro" id="IPR054517">
    <property type="entry name" value="SPEF2_D5"/>
</dbReference>
<dbReference type="Gene3D" id="1.10.418.10">
    <property type="entry name" value="Calponin-like domain"/>
    <property type="match status" value="1"/>
</dbReference>
<feature type="region of interest" description="Disordered" evidence="1">
    <location>
        <begin position="1242"/>
        <end position="1478"/>
    </location>
</feature>
<keyword evidence="4" id="KW-1185">Reference proteome</keyword>
<feature type="region of interest" description="Disordered" evidence="1">
    <location>
        <begin position="776"/>
        <end position="805"/>
    </location>
</feature>
<dbReference type="Pfam" id="PF22946">
    <property type="entry name" value="SPEF2_D5"/>
    <property type="match status" value="1"/>
</dbReference>
<dbReference type="InterPro" id="IPR052634">
    <property type="entry name" value="Sperm_flagellar-bone_growth"/>
</dbReference>
<feature type="compositionally biased region" description="Low complexity" evidence="1">
    <location>
        <begin position="1267"/>
        <end position="1284"/>
    </location>
</feature>
<name>A0A6J8CV65_MYTCO</name>
<feature type="compositionally biased region" description="Basic and acidic residues" evidence="1">
    <location>
        <begin position="985"/>
        <end position="997"/>
    </location>
</feature>
<dbReference type="SUPFAM" id="SSF47473">
    <property type="entry name" value="EF-hand"/>
    <property type="match status" value="1"/>
</dbReference>
<proteinExistence type="predicted"/>
<feature type="compositionally biased region" description="Basic residues" evidence="1">
    <location>
        <begin position="1439"/>
        <end position="1451"/>
    </location>
</feature>
<dbReference type="InterPro" id="IPR027417">
    <property type="entry name" value="P-loop_NTPase"/>
</dbReference>
<feature type="compositionally biased region" description="Pro residues" evidence="1">
    <location>
        <begin position="792"/>
        <end position="801"/>
    </location>
</feature>
<dbReference type="Pfam" id="PF24082">
    <property type="entry name" value="SPEF2_C"/>
    <property type="match status" value="1"/>
</dbReference>
<evidence type="ECO:0000259" key="2">
    <source>
        <dbReference type="PROSITE" id="PS50021"/>
    </source>
</evidence>
<feature type="region of interest" description="Disordered" evidence="1">
    <location>
        <begin position="657"/>
        <end position="715"/>
    </location>
</feature>
<feature type="compositionally biased region" description="Basic residues" evidence="1">
    <location>
        <begin position="1285"/>
        <end position="1307"/>
    </location>
</feature>
<feature type="compositionally biased region" description="Basic and acidic residues" evidence="1">
    <location>
        <begin position="938"/>
        <end position="961"/>
    </location>
</feature>
<dbReference type="Proteomes" id="UP000507470">
    <property type="component" value="Unassembled WGS sequence"/>
</dbReference>
<keyword evidence="3" id="KW-0966">Cell projection</keyword>
<dbReference type="InterPro" id="IPR001715">
    <property type="entry name" value="CH_dom"/>
</dbReference>
<feature type="region of interest" description="Disordered" evidence="1">
    <location>
        <begin position="1782"/>
        <end position="1812"/>
    </location>
</feature>
<dbReference type="PANTHER" id="PTHR14919:SF0">
    <property type="entry name" value="SPERM FLAGELLAR PROTEIN 2"/>
    <property type="match status" value="1"/>
</dbReference>
<dbReference type="EMBL" id="CACVKT020005969">
    <property type="protein sequence ID" value="CAC5398904.1"/>
    <property type="molecule type" value="Genomic_DNA"/>
</dbReference>
<dbReference type="PROSITE" id="PS50021">
    <property type="entry name" value="CH"/>
    <property type="match status" value="1"/>
</dbReference>
<dbReference type="InterPro" id="IPR010441">
    <property type="entry name" value="CH_2"/>
</dbReference>
<dbReference type="InterPro" id="IPR011992">
    <property type="entry name" value="EF-hand-dom_pair"/>
</dbReference>
<feature type="compositionally biased region" description="Basic and acidic residues" evidence="1">
    <location>
        <begin position="682"/>
        <end position="711"/>
    </location>
</feature>
<dbReference type="InterPro" id="IPR056199">
    <property type="entry name" value="SPEF2_C"/>
</dbReference>
<feature type="domain" description="Calponin-homology (CH)" evidence="2">
    <location>
        <begin position="1"/>
        <end position="105"/>
    </location>
</feature>